<accession>A0A401TJX8</accession>
<dbReference type="PROSITE" id="PS50052">
    <property type="entry name" value="GUANYLATE_KINASE_2"/>
    <property type="match status" value="1"/>
</dbReference>
<dbReference type="EMBL" id="BEZZ01097980">
    <property type="protein sequence ID" value="GCC42961.1"/>
    <property type="molecule type" value="Genomic_DNA"/>
</dbReference>
<evidence type="ECO:0000313" key="3">
    <source>
        <dbReference type="Proteomes" id="UP000287033"/>
    </source>
</evidence>
<dbReference type="InterPro" id="IPR020590">
    <property type="entry name" value="Guanylate_kinase_CS"/>
</dbReference>
<evidence type="ECO:0000313" key="2">
    <source>
        <dbReference type="EMBL" id="GCC42961.1"/>
    </source>
</evidence>
<dbReference type="Gene3D" id="3.40.50.300">
    <property type="entry name" value="P-loop containing nucleotide triphosphate hydrolases"/>
    <property type="match status" value="1"/>
</dbReference>
<dbReference type="OMA" id="CAGCAKI"/>
<dbReference type="InterPro" id="IPR008145">
    <property type="entry name" value="GK/Ca_channel_bsu"/>
</dbReference>
<dbReference type="OrthoDB" id="43580at2759"/>
<evidence type="ECO:0000259" key="1">
    <source>
        <dbReference type="PROSITE" id="PS50052"/>
    </source>
</evidence>
<name>A0A401TJX8_CHIPU</name>
<dbReference type="Proteomes" id="UP000287033">
    <property type="component" value="Unassembled WGS sequence"/>
</dbReference>
<protein>
    <recommendedName>
        <fullName evidence="1">Guanylate kinase-like domain-containing protein</fullName>
    </recommendedName>
</protein>
<dbReference type="CDD" id="cd00071">
    <property type="entry name" value="GMPK"/>
    <property type="match status" value="1"/>
</dbReference>
<dbReference type="InterPro" id="IPR027417">
    <property type="entry name" value="P-loop_NTPase"/>
</dbReference>
<sequence length="126" mass="14682">YDNDEILTYEEMSLYHQPASRKRPIVLIGPPNCGQNELRQKLMEREVDRFALAVPHTTRPMRDEEVNGRDYLFVSRQFFEADMATNKFIEHGEYEKNLYGTSIDSVRQVINSGKICLLNLHTQVSC</sequence>
<dbReference type="SMART" id="SM00072">
    <property type="entry name" value="GuKc"/>
    <property type="match status" value="1"/>
</dbReference>
<proteinExistence type="predicted"/>
<dbReference type="InterPro" id="IPR050716">
    <property type="entry name" value="MAGUK"/>
</dbReference>
<organism evidence="2 3">
    <name type="scientific">Chiloscyllium punctatum</name>
    <name type="common">Brownbanded bambooshark</name>
    <name type="synonym">Hemiscyllium punctatum</name>
    <dbReference type="NCBI Taxonomy" id="137246"/>
    <lineage>
        <taxon>Eukaryota</taxon>
        <taxon>Metazoa</taxon>
        <taxon>Chordata</taxon>
        <taxon>Craniata</taxon>
        <taxon>Vertebrata</taxon>
        <taxon>Chondrichthyes</taxon>
        <taxon>Elasmobranchii</taxon>
        <taxon>Galeomorphii</taxon>
        <taxon>Galeoidea</taxon>
        <taxon>Orectolobiformes</taxon>
        <taxon>Hemiscylliidae</taxon>
        <taxon>Chiloscyllium</taxon>
    </lineage>
</organism>
<comment type="caution">
    <text evidence="2">The sequence shown here is derived from an EMBL/GenBank/DDBJ whole genome shotgun (WGS) entry which is preliminary data.</text>
</comment>
<dbReference type="SUPFAM" id="SSF52540">
    <property type="entry name" value="P-loop containing nucleoside triphosphate hydrolases"/>
    <property type="match status" value="1"/>
</dbReference>
<feature type="non-terminal residue" evidence="2">
    <location>
        <position position="1"/>
    </location>
</feature>
<reference evidence="2 3" key="1">
    <citation type="journal article" date="2018" name="Nat. Ecol. Evol.">
        <title>Shark genomes provide insights into elasmobranch evolution and the origin of vertebrates.</title>
        <authorList>
            <person name="Hara Y"/>
            <person name="Yamaguchi K"/>
            <person name="Onimaru K"/>
            <person name="Kadota M"/>
            <person name="Koyanagi M"/>
            <person name="Keeley SD"/>
            <person name="Tatsumi K"/>
            <person name="Tanaka K"/>
            <person name="Motone F"/>
            <person name="Kageyama Y"/>
            <person name="Nozu R"/>
            <person name="Adachi N"/>
            <person name="Nishimura O"/>
            <person name="Nakagawa R"/>
            <person name="Tanegashima C"/>
            <person name="Kiyatake I"/>
            <person name="Matsumoto R"/>
            <person name="Murakumo K"/>
            <person name="Nishida K"/>
            <person name="Terakita A"/>
            <person name="Kuratani S"/>
            <person name="Sato K"/>
            <person name="Hyodo S Kuraku.S."/>
        </authorList>
    </citation>
    <scope>NUCLEOTIDE SEQUENCE [LARGE SCALE GENOMIC DNA]</scope>
</reference>
<dbReference type="AlphaFoldDB" id="A0A401TJX8"/>
<keyword evidence="3" id="KW-1185">Reference proteome</keyword>
<gene>
    <name evidence="2" type="ORF">chiPu_0027215</name>
</gene>
<dbReference type="Pfam" id="PF00625">
    <property type="entry name" value="Guanylate_kin"/>
    <property type="match status" value="1"/>
</dbReference>
<dbReference type="PANTHER" id="PTHR23122">
    <property type="entry name" value="MEMBRANE-ASSOCIATED GUANYLATE KINASE MAGUK"/>
    <property type="match status" value="1"/>
</dbReference>
<dbReference type="STRING" id="137246.A0A401TJX8"/>
<dbReference type="PROSITE" id="PS00856">
    <property type="entry name" value="GUANYLATE_KINASE_1"/>
    <property type="match status" value="1"/>
</dbReference>
<feature type="domain" description="Guanylate kinase-like" evidence="1">
    <location>
        <begin position="22"/>
        <end position="126"/>
    </location>
</feature>
<dbReference type="InterPro" id="IPR008144">
    <property type="entry name" value="Guanylate_kin-like_dom"/>
</dbReference>